<evidence type="ECO:0000259" key="2">
    <source>
        <dbReference type="Pfam" id="PF01266"/>
    </source>
</evidence>
<dbReference type="GO" id="GO:0016491">
    <property type="term" value="F:oxidoreductase activity"/>
    <property type="evidence" value="ECO:0007669"/>
    <property type="project" value="UniProtKB-KW"/>
</dbReference>
<organism evidence="3 4">
    <name type="scientific">Bosea eneae</name>
    <dbReference type="NCBI Taxonomy" id="151454"/>
    <lineage>
        <taxon>Bacteria</taxon>
        <taxon>Pseudomonadati</taxon>
        <taxon>Pseudomonadota</taxon>
        <taxon>Alphaproteobacteria</taxon>
        <taxon>Hyphomicrobiales</taxon>
        <taxon>Boseaceae</taxon>
        <taxon>Bosea</taxon>
    </lineage>
</organism>
<dbReference type="PANTHER" id="PTHR13847">
    <property type="entry name" value="SARCOSINE DEHYDROGENASE-RELATED"/>
    <property type="match status" value="1"/>
</dbReference>
<dbReference type="EC" id="1.-.-.-" evidence="3"/>
<dbReference type="PANTHER" id="PTHR13847:SF281">
    <property type="entry name" value="FAD DEPENDENT OXIDOREDUCTASE DOMAIN-CONTAINING PROTEIN"/>
    <property type="match status" value="1"/>
</dbReference>
<name>A0ABW0IU35_9HYPH</name>
<proteinExistence type="predicted"/>
<dbReference type="EMBL" id="JBHSLW010000026">
    <property type="protein sequence ID" value="MFC5421192.1"/>
    <property type="molecule type" value="Genomic_DNA"/>
</dbReference>
<feature type="domain" description="FAD dependent oxidoreductase" evidence="2">
    <location>
        <begin position="32"/>
        <end position="383"/>
    </location>
</feature>
<dbReference type="Gene3D" id="3.30.9.10">
    <property type="entry name" value="D-Amino Acid Oxidase, subunit A, domain 2"/>
    <property type="match status" value="1"/>
</dbReference>
<protein>
    <submittedName>
        <fullName evidence="3">NAD(P)/FAD-dependent oxidoreductase</fullName>
        <ecNumber evidence="3">1.-.-.-</ecNumber>
    </submittedName>
</protein>
<gene>
    <name evidence="3" type="ORF">ACFPOB_16670</name>
</gene>
<dbReference type="Pfam" id="PF01266">
    <property type="entry name" value="DAO"/>
    <property type="match status" value="1"/>
</dbReference>
<dbReference type="RefSeq" id="WP_377799532.1">
    <property type="nucleotide sequence ID" value="NZ_JBHSLW010000026.1"/>
</dbReference>
<reference evidence="4" key="1">
    <citation type="journal article" date="2019" name="Int. J. Syst. Evol. Microbiol.">
        <title>The Global Catalogue of Microorganisms (GCM) 10K type strain sequencing project: providing services to taxonomists for standard genome sequencing and annotation.</title>
        <authorList>
            <consortium name="The Broad Institute Genomics Platform"/>
            <consortium name="The Broad Institute Genome Sequencing Center for Infectious Disease"/>
            <person name="Wu L."/>
            <person name="Ma J."/>
        </authorList>
    </citation>
    <scope>NUCLEOTIDE SEQUENCE [LARGE SCALE GENOMIC DNA]</scope>
    <source>
        <strain evidence="4">NCAIM B.01391</strain>
    </source>
</reference>
<dbReference type="InterPro" id="IPR006076">
    <property type="entry name" value="FAD-dep_OxRdtase"/>
</dbReference>
<dbReference type="SUPFAM" id="SSF51905">
    <property type="entry name" value="FAD/NAD(P)-binding domain"/>
    <property type="match status" value="1"/>
</dbReference>
<accession>A0ABW0IU35</accession>
<dbReference type="InterPro" id="IPR036188">
    <property type="entry name" value="FAD/NAD-bd_sf"/>
</dbReference>
<evidence type="ECO:0000313" key="3">
    <source>
        <dbReference type="EMBL" id="MFC5421192.1"/>
    </source>
</evidence>
<keyword evidence="1 3" id="KW-0560">Oxidoreductase</keyword>
<dbReference type="Proteomes" id="UP001596053">
    <property type="component" value="Unassembled WGS sequence"/>
</dbReference>
<keyword evidence="4" id="KW-1185">Reference proteome</keyword>
<comment type="caution">
    <text evidence="3">The sequence shown here is derived from an EMBL/GenBank/DDBJ whole genome shotgun (WGS) entry which is preliminary data.</text>
</comment>
<sequence>MAEPFPLQPSLWHATAPAAAETPPLASDARADVCIVGAGYAGLSTALHLAEAGVSVVVLEAREPGWGASGRNGGQVIPGIKYDPSEIVAKYGTEAGAALVSFVASTADLVFGLIEKHGMEVPHRRAGWIQGAHTPAMVETVKRRADEWAMRGVGARFLDADAASRLIGTDRYLGGWLDPRGGGVQPLAYARGLARTALKAGAAIHGQSPVIGLLRDGGNWIVRTAQGATVTAPRVVIATNGYTGDLIPKLRQTVIRPNSFIVATEPLSDNIAGTILPEGQVTSDTRQLLLYFRKDHTNRLLMGGRGPFREPRDAADWSHLERVIGKMYPQAKGLRFDYRWCGRVALTRDFLPHLHEPEPGLLVDIGCMGRGVGLQTAMGRAMALYLSTGDKASLPFPVTSITPLPLHALNELYVSAIIAWYRLTDGGMKDRAA</sequence>
<dbReference type="Gene3D" id="3.50.50.60">
    <property type="entry name" value="FAD/NAD(P)-binding domain"/>
    <property type="match status" value="1"/>
</dbReference>
<evidence type="ECO:0000313" key="4">
    <source>
        <dbReference type="Proteomes" id="UP001596053"/>
    </source>
</evidence>
<evidence type="ECO:0000256" key="1">
    <source>
        <dbReference type="ARBA" id="ARBA00023002"/>
    </source>
</evidence>